<keyword evidence="2" id="KW-1185">Reference proteome</keyword>
<accession>A0A562VLA6</accession>
<dbReference type="Proteomes" id="UP000319449">
    <property type="component" value="Unassembled WGS sequence"/>
</dbReference>
<name>A0A562VLA6_9BACT</name>
<evidence type="ECO:0000313" key="1">
    <source>
        <dbReference type="EMBL" id="TWJ18709.1"/>
    </source>
</evidence>
<protein>
    <submittedName>
        <fullName evidence="1">Putative metallopeptidase DUF4344</fullName>
    </submittedName>
</protein>
<evidence type="ECO:0000313" key="2">
    <source>
        <dbReference type="Proteomes" id="UP000319449"/>
    </source>
</evidence>
<dbReference type="EMBL" id="VLLN01000015">
    <property type="protein sequence ID" value="TWJ18709.1"/>
    <property type="molecule type" value="Genomic_DNA"/>
</dbReference>
<dbReference type="Pfam" id="PF14247">
    <property type="entry name" value="DUF4344"/>
    <property type="match status" value="1"/>
</dbReference>
<dbReference type="OrthoDB" id="935695at2"/>
<reference evidence="1 2" key="1">
    <citation type="submission" date="2019-07" db="EMBL/GenBank/DDBJ databases">
        <title>Genomic Encyclopedia of Archaeal and Bacterial Type Strains, Phase II (KMG-II): from individual species to whole genera.</title>
        <authorList>
            <person name="Goeker M."/>
        </authorList>
    </citation>
    <scope>NUCLEOTIDE SEQUENCE [LARGE SCALE GENOMIC DNA]</scope>
    <source>
        <strain evidence="1 2">ATCC BAA-1139</strain>
    </source>
</reference>
<dbReference type="InterPro" id="IPR025644">
    <property type="entry name" value="DUF4344"/>
</dbReference>
<dbReference type="RefSeq" id="WP_145023276.1">
    <property type="nucleotide sequence ID" value="NZ_VLLN01000015.1"/>
</dbReference>
<sequence>MRIILTIILIMLAVPSLAEVRVQSQIPVNRNGSELVQARSYTTIPLGSINQGDEIDVSVTVTNAVYKDLSAYVIDKTNLNLMNQGLEYKSAGVQKQISPIQFKTKSWSYGEYYLVLDNRFANFLGKKIDYNIKTVKTLPEADRMKLAESYDAIYDSLKSTFIFPDFNINIVMCGMENAFSNPDITLCSELVQKLIQDGQPRAIVPIFMHELGHTLLNLWGLPGFDNEDVVDEFATIMLVRMGEDGKRSINEAMEWFSGHDVQAEVLNMLKKGDRHSLSIQRIRNMERLMASPENYARRWNRLLYPHMTDKALNGIINSTGKFDEPALAKNELEKRRK</sequence>
<gene>
    <name evidence="1" type="ORF">JN12_02529</name>
</gene>
<comment type="caution">
    <text evidence="1">The sequence shown here is derived from an EMBL/GenBank/DDBJ whole genome shotgun (WGS) entry which is preliminary data.</text>
</comment>
<proteinExistence type="predicted"/>
<organism evidence="1 2">
    <name type="scientific">Geobacter argillaceus</name>
    <dbReference type="NCBI Taxonomy" id="345631"/>
    <lineage>
        <taxon>Bacteria</taxon>
        <taxon>Pseudomonadati</taxon>
        <taxon>Thermodesulfobacteriota</taxon>
        <taxon>Desulfuromonadia</taxon>
        <taxon>Geobacterales</taxon>
        <taxon>Geobacteraceae</taxon>
        <taxon>Geobacter</taxon>
    </lineage>
</organism>
<dbReference type="AlphaFoldDB" id="A0A562VLA6"/>